<dbReference type="InterPro" id="IPR020596">
    <property type="entry name" value="rRNA_Ade_Mease_Trfase_CS"/>
</dbReference>
<dbReference type="PROSITE" id="PS01131">
    <property type="entry name" value="RRNA_A_DIMETH"/>
    <property type="match status" value="1"/>
</dbReference>
<organism evidence="2 3">
    <name type="scientific">Orchesella dallaii</name>
    <dbReference type="NCBI Taxonomy" id="48710"/>
    <lineage>
        <taxon>Eukaryota</taxon>
        <taxon>Metazoa</taxon>
        <taxon>Ecdysozoa</taxon>
        <taxon>Arthropoda</taxon>
        <taxon>Hexapoda</taxon>
        <taxon>Collembola</taxon>
        <taxon>Entomobryomorpha</taxon>
        <taxon>Entomobryoidea</taxon>
        <taxon>Orchesellidae</taxon>
        <taxon>Orchesellinae</taxon>
        <taxon>Orchesella</taxon>
    </lineage>
</organism>
<sequence length="399" mass="45235">MSSRCGSMDRYFQLAVTLFHDFRWVYDFKATDILSTAVLQNIPQSFQTFFLSLRDNDEQFHEILNCRGEANILWPVELRSFVASCQEIQGLSEGLKDGYSNALPSHSTCNKNLNLDNLKLPKKWNLKKYLEVAYVGNFVGHLCSQEQCDAVVDIGSGLGYLTSHLASHFELAVVGVESDPSRVTAAETAYRSTLNSCSTGSQTYCCLQITENMSQEIEPCLRNYNKVCICALHACGDLTPWSLKHFIGTDSCKLLAVAPCCYHKMSMNSSSFPMSNSLISELGMYDDRSFLINQWLWRLASQRAGKNFLNDIRKETENLFYRAILEKFCRAESFGLFRKKRNFTKSNHGSTFDDYLQTMLGPSGGFDVMKDNIKIEGDSLSEVFYQISRLHDEVNNLQS</sequence>
<name>A0ABP1QDD4_9HEXA</name>
<dbReference type="PANTHER" id="PTHR12496:SF0">
    <property type="entry name" value="METHYLTRANSFERASE DOMAIN-CONTAINING PROTEIN"/>
    <property type="match status" value="1"/>
</dbReference>
<protein>
    <recommendedName>
        <fullName evidence="1">Methyltransferase domain-containing protein</fullName>
    </recommendedName>
</protein>
<proteinExistence type="predicted"/>
<dbReference type="SUPFAM" id="SSF53335">
    <property type="entry name" value="S-adenosyl-L-methionine-dependent methyltransferases"/>
    <property type="match status" value="1"/>
</dbReference>
<dbReference type="Pfam" id="PF13679">
    <property type="entry name" value="Methyltransf_32"/>
    <property type="match status" value="1"/>
</dbReference>
<dbReference type="Proteomes" id="UP001642540">
    <property type="component" value="Unassembled WGS sequence"/>
</dbReference>
<dbReference type="Gene3D" id="3.40.50.150">
    <property type="entry name" value="Vaccinia Virus protein VP39"/>
    <property type="match status" value="1"/>
</dbReference>
<dbReference type="EMBL" id="CAXLJM020000027">
    <property type="protein sequence ID" value="CAL8095073.1"/>
    <property type="molecule type" value="Genomic_DNA"/>
</dbReference>
<dbReference type="InterPro" id="IPR052220">
    <property type="entry name" value="METTL25"/>
</dbReference>
<evidence type="ECO:0000313" key="3">
    <source>
        <dbReference type="Proteomes" id="UP001642540"/>
    </source>
</evidence>
<dbReference type="CDD" id="cd02440">
    <property type="entry name" value="AdoMet_MTases"/>
    <property type="match status" value="1"/>
</dbReference>
<comment type="caution">
    <text evidence="2">The sequence shown here is derived from an EMBL/GenBank/DDBJ whole genome shotgun (WGS) entry which is preliminary data.</text>
</comment>
<dbReference type="PANTHER" id="PTHR12496">
    <property type="entry name" value="CGI-41 METHYLTRANSFERASE"/>
    <property type="match status" value="1"/>
</dbReference>
<feature type="domain" description="Methyltransferase" evidence="1">
    <location>
        <begin position="127"/>
        <end position="266"/>
    </location>
</feature>
<dbReference type="InterPro" id="IPR029063">
    <property type="entry name" value="SAM-dependent_MTases_sf"/>
</dbReference>
<reference evidence="2 3" key="1">
    <citation type="submission" date="2024-08" db="EMBL/GenBank/DDBJ databases">
        <authorList>
            <person name="Cucini C."/>
            <person name="Frati F."/>
        </authorList>
    </citation>
    <scope>NUCLEOTIDE SEQUENCE [LARGE SCALE GENOMIC DNA]</scope>
</reference>
<keyword evidence="3" id="KW-1185">Reference proteome</keyword>
<gene>
    <name evidence="2" type="ORF">ODALV1_LOCUS8964</name>
</gene>
<dbReference type="InterPro" id="IPR025714">
    <property type="entry name" value="Methyltranfer_dom"/>
</dbReference>
<evidence type="ECO:0000259" key="1">
    <source>
        <dbReference type="Pfam" id="PF13679"/>
    </source>
</evidence>
<evidence type="ECO:0000313" key="2">
    <source>
        <dbReference type="EMBL" id="CAL8095073.1"/>
    </source>
</evidence>
<accession>A0ABP1QDD4</accession>